<dbReference type="EMBL" id="FUEG01000029">
    <property type="protein sequence ID" value="SJL15594.1"/>
    <property type="molecule type" value="Genomic_DNA"/>
</dbReference>
<evidence type="ECO:0000313" key="2">
    <source>
        <dbReference type="Proteomes" id="UP000219338"/>
    </source>
</evidence>
<keyword evidence="2" id="KW-1185">Reference proteome</keyword>
<accession>A0A284S3N5</accession>
<reference evidence="2" key="1">
    <citation type="journal article" date="2017" name="Nat. Ecol. Evol.">
        <title>Genome expansion and lineage-specific genetic innovations in the forest pathogenic fungi Armillaria.</title>
        <authorList>
            <person name="Sipos G."/>
            <person name="Prasanna A.N."/>
            <person name="Walter M.C."/>
            <person name="O'Connor E."/>
            <person name="Balint B."/>
            <person name="Krizsan K."/>
            <person name="Kiss B."/>
            <person name="Hess J."/>
            <person name="Varga T."/>
            <person name="Slot J."/>
            <person name="Riley R."/>
            <person name="Boka B."/>
            <person name="Rigling D."/>
            <person name="Barry K."/>
            <person name="Lee J."/>
            <person name="Mihaltcheva S."/>
            <person name="LaButti K."/>
            <person name="Lipzen A."/>
            <person name="Waldron R."/>
            <person name="Moloney N.M."/>
            <person name="Sperisen C."/>
            <person name="Kredics L."/>
            <person name="Vagvoelgyi C."/>
            <person name="Patrignani A."/>
            <person name="Fitzpatrick D."/>
            <person name="Nagy I."/>
            <person name="Doyle S."/>
            <person name="Anderson J.B."/>
            <person name="Grigoriev I.V."/>
            <person name="Gueldener U."/>
            <person name="Muensterkoetter M."/>
            <person name="Nagy L.G."/>
        </authorList>
    </citation>
    <scope>NUCLEOTIDE SEQUENCE [LARGE SCALE GENOMIC DNA]</scope>
    <source>
        <strain evidence="2">C18/9</strain>
    </source>
</reference>
<organism evidence="1 2">
    <name type="scientific">Armillaria ostoyae</name>
    <name type="common">Armillaria root rot fungus</name>
    <dbReference type="NCBI Taxonomy" id="47428"/>
    <lineage>
        <taxon>Eukaryota</taxon>
        <taxon>Fungi</taxon>
        <taxon>Dikarya</taxon>
        <taxon>Basidiomycota</taxon>
        <taxon>Agaricomycotina</taxon>
        <taxon>Agaricomycetes</taxon>
        <taxon>Agaricomycetidae</taxon>
        <taxon>Agaricales</taxon>
        <taxon>Marasmiineae</taxon>
        <taxon>Physalacriaceae</taxon>
        <taxon>Armillaria</taxon>
    </lineage>
</organism>
<name>A0A284S3N5_ARMOS</name>
<proteinExistence type="predicted"/>
<protein>
    <submittedName>
        <fullName evidence="1">Uncharacterized protein</fullName>
    </submittedName>
</protein>
<gene>
    <name evidence="1" type="ORF">ARMOST_19096</name>
</gene>
<dbReference type="Proteomes" id="UP000219338">
    <property type="component" value="Unassembled WGS sequence"/>
</dbReference>
<sequence length="113" mass="12770">MAGLESTRTRTELCLRRATTLTSTRLPEYRSILTTLASLNFKPEGEQSYMRLYSVACVLAATSYLCEYSTVSGQSGLACRIPYRIHSSRFLQYSRRGMPSMSVVWGECYIDMA</sequence>
<evidence type="ECO:0000313" key="1">
    <source>
        <dbReference type="EMBL" id="SJL15594.1"/>
    </source>
</evidence>
<dbReference type="AlphaFoldDB" id="A0A284S3N5"/>